<dbReference type="Proteomes" id="UP000241546">
    <property type="component" value="Unassembled WGS sequence"/>
</dbReference>
<dbReference type="GO" id="GO:0008081">
    <property type="term" value="F:phosphoric diester hydrolase activity"/>
    <property type="evidence" value="ECO:0007669"/>
    <property type="project" value="InterPro"/>
</dbReference>
<dbReference type="Gene3D" id="3.20.20.190">
    <property type="entry name" value="Phosphatidylinositol (PI) phosphodiesterase"/>
    <property type="match status" value="1"/>
</dbReference>
<dbReference type="RefSeq" id="XP_024747772.1">
    <property type="nucleotide sequence ID" value="XM_024892875.1"/>
</dbReference>
<dbReference type="PANTHER" id="PTHR13593">
    <property type="match status" value="1"/>
</dbReference>
<dbReference type="SUPFAM" id="SSF51695">
    <property type="entry name" value="PLC-like phosphodiesterases"/>
    <property type="match status" value="1"/>
</dbReference>
<dbReference type="GeneID" id="36600993"/>
<dbReference type="SMART" id="SM00148">
    <property type="entry name" value="PLCXc"/>
    <property type="match status" value="1"/>
</dbReference>
<sequence length="482" mass="53182">MADLTIRNLTITPLELLSVQRFQGEKVRTGNVVANVTGAIAGFINATDFSAHRLLPRGDSHDARDVSVHLDPFRAVRTAIRGPDPAGREILRLTFRAGDRRYETDVPSPSRKSAVMKRIDHDDDDNDDDLDLTVVYVPTGAFLAIFSSAKLHAWMRQLDDAWPLPLLSIPGTHNSPTCHTALPSVRCQSVGVPEQLRNGVRFLDVRVSVSPDTDALPLVHSVFPVALAGIKYFADLVADVYRFLDANSSETVLMSIKREGAGRGTDQHLSRHLKAGYVDRRPDRWWTEPRVPSLGQARGRIVVVRRFGLDDELLARDGGWGIDGPDNCEDGTCDGGHIRVQDFYDVTESQNIERKIDYSRGQLERAAEREFRLHQHHDHDHDHGGGGGGGPDAAPTLPIFLNFLSGSNFFNATCWPERIAAKVNPAIVEYLCIRHGEDGKGPKQLKVGAGSTGIVVTDWVGANGDWDLIRCIVGWNARLQLP</sequence>
<accession>A0A2T4B547</accession>
<feature type="domain" description="Phosphatidylinositol-specific phospholipase C X" evidence="1">
    <location>
        <begin position="158"/>
        <end position="306"/>
    </location>
</feature>
<proteinExistence type="predicted"/>
<dbReference type="GO" id="GO:0006629">
    <property type="term" value="P:lipid metabolic process"/>
    <property type="evidence" value="ECO:0007669"/>
    <property type="project" value="InterPro"/>
</dbReference>
<dbReference type="AlphaFoldDB" id="A0A2T4B547"/>
<evidence type="ECO:0000259" key="1">
    <source>
        <dbReference type="SMART" id="SM00148"/>
    </source>
</evidence>
<organism evidence="2 3">
    <name type="scientific">Trichoderma citrinoviride</name>
    <dbReference type="NCBI Taxonomy" id="58853"/>
    <lineage>
        <taxon>Eukaryota</taxon>
        <taxon>Fungi</taxon>
        <taxon>Dikarya</taxon>
        <taxon>Ascomycota</taxon>
        <taxon>Pezizomycotina</taxon>
        <taxon>Sordariomycetes</taxon>
        <taxon>Hypocreomycetidae</taxon>
        <taxon>Hypocreales</taxon>
        <taxon>Hypocreaceae</taxon>
        <taxon>Trichoderma</taxon>
    </lineage>
</organism>
<evidence type="ECO:0000313" key="2">
    <source>
        <dbReference type="EMBL" id="PTB64452.1"/>
    </source>
</evidence>
<dbReference type="Pfam" id="PF00388">
    <property type="entry name" value="PI-PLC-X"/>
    <property type="match status" value="1"/>
</dbReference>
<name>A0A2T4B547_9HYPO</name>
<gene>
    <name evidence="2" type="ORF">BBK36DRAFT_1136135</name>
</gene>
<dbReference type="InterPro" id="IPR000909">
    <property type="entry name" value="PLipase_C_PInositol-sp_X_dom"/>
</dbReference>
<keyword evidence="3" id="KW-1185">Reference proteome</keyword>
<dbReference type="CDD" id="cd08586">
    <property type="entry name" value="PI-PLCc_BcPLC_like"/>
    <property type="match status" value="1"/>
</dbReference>
<evidence type="ECO:0000313" key="3">
    <source>
        <dbReference type="Proteomes" id="UP000241546"/>
    </source>
</evidence>
<dbReference type="OrthoDB" id="1046782at2759"/>
<dbReference type="PROSITE" id="PS50007">
    <property type="entry name" value="PIPLC_X_DOMAIN"/>
    <property type="match status" value="1"/>
</dbReference>
<protein>
    <submittedName>
        <fullName evidence="2">Phospholipase</fullName>
    </submittedName>
</protein>
<dbReference type="InterPro" id="IPR051057">
    <property type="entry name" value="PI-PLC_domain"/>
</dbReference>
<dbReference type="EMBL" id="KZ680217">
    <property type="protein sequence ID" value="PTB64452.1"/>
    <property type="molecule type" value="Genomic_DNA"/>
</dbReference>
<dbReference type="PANTHER" id="PTHR13593:SF113">
    <property type="entry name" value="SI:DKEY-266F7.9"/>
    <property type="match status" value="1"/>
</dbReference>
<dbReference type="InterPro" id="IPR017946">
    <property type="entry name" value="PLC-like_Pdiesterase_TIM-brl"/>
</dbReference>
<reference evidence="3" key="1">
    <citation type="submission" date="2016-07" db="EMBL/GenBank/DDBJ databases">
        <title>Multiple horizontal gene transfer events from other fungi enriched the ability of initially mycotrophic Trichoderma (Ascomycota) to feed on dead plant biomass.</title>
        <authorList>
            <consortium name="DOE Joint Genome Institute"/>
            <person name="Atanasova L."/>
            <person name="Chenthamara K."/>
            <person name="Zhang J."/>
            <person name="Grujic M."/>
            <person name="Henrissat B."/>
            <person name="Kuo A."/>
            <person name="Aerts A."/>
            <person name="Salamov A."/>
            <person name="Lipzen A."/>
            <person name="Labutti K."/>
            <person name="Barry K."/>
            <person name="Miao Y."/>
            <person name="Rahimi M.J."/>
            <person name="Shen Q."/>
            <person name="Grigoriev I.V."/>
            <person name="Kubicek C.P."/>
            <person name="Druzhinina I.S."/>
        </authorList>
    </citation>
    <scope>NUCLEOTIDE SEQUENCE [LARGE SCALE GENOMIC DNA]</scope>
    <source>
        <strain evidence="3">TUCIM 6016</strain>
    </source>
</reference>